<comment type="function">
    <text evidence="7">Exhibits a very high intrinsic GTPase hydrolysis rate. Involved in the addition of a carboxymethylaminomethyl (cmnm) group at the wobble position (U34) of certain tRNAs, forming tRNA-cmnm(5)s(2)U34.</text>
</comment>
<dbReference type="GO" id="GO:0005525">
    <property type="term" value="F:GTP binding"/>
    <property type="evidence" value="ECO:0007669"/>
    <property type="project" value="UniProtKB-UniRule"/>
</dbReference>
<keyword evidence="6 7" id="KW-0342">GTP-binding</keyword>
<comment type="subunit">
    <text evidence="7">Homodimer. Heterotetramer of two MnmE and two MnmG subunits.</text>
</comment>
<dbReference type="HOGENOM" id="CLU_019624_3_1_5"/>
<gene>
    <name evidence="7" type="primary">mnmE</name>
    <name evidence="7" type="synonym">trmE</name>
    <name evidence="10" type="ORF">PU1002_04596</name>
</gene>
<dbReference type="HAMAP" id="MF_00379">
    <property type="entry name" value="GTPase_MnmE"/>
    <property type="match status" value="1"/>
</dbReference>
<dbReference type="FunFam" id="3.30.1360.120:FF:000007">
    <property type="entry name" value="tRNA modification GTPase GTPBP3, mitochondrial"/>
    <property type="match status" value="1"/>
</dbReference>
<dbReference type="Pfam" id="PF12631">
    <property type="entry name" value="MnmE_helical"/>
    <property type="match status" value="1"/>
</dbReference>
<dbReference type="CDD" id="cd14858">
    <property type="entry name" value="TrmE_N"/>
    <property type="match status" value="1"/>
</dbReference>
<comment type="caution">
    <text evidence="10">The sequence shown here is derived from an EMBL/GenBank/DDBJ whole genome shotgun (WGS) entry which is preliminary data.</text>
</comment>
<dbReference type="PROSITE" id="PS51709">
    <property type="entry name" value="G_TRME"/>
    <property type="match status" value="1"/>
</dbReference>
<dbReference type="AlphaFoldDB" id="Q1V1A8"/>
<dbReference type="Gene3D" id="3.30.1360.120">
    <property type="entry name" value="Probable tRNA modification gtpase trme, domain 1"/>
    <property type="match status" value="1"/>
</dbReference>
<dbReference type="Proteomes" id="UP000005306">
    <property type="component" value="Unassembled WGS sequence"/>
</dbReference>
<keyword evidence="7" id="KW-0479">Metal-binding</keyword>
<feature type="binding site" evidence="7">
    <location>
        <position position="78"/>
    </location>
    <ligand>
        <name>(6S)-5-formyl-5,6,7,8-tetrahydrofolate</name>
        <dbReference type="ChEBI" id="CHEBI:57457"/>
    </ligand>
</feature>
<feature type="binding site" evidence="7">
    <location>
        <position position="249"/>
    </location>
    <ligand>
        <name>Mg(2+)</name>
        <dbReference type="ChEBI" id="CHEBI:18420"/>
    </ligand>
</feature>
<evidence type="ECO:0000256" key="7">
    <source>
        <dbReference type="HAMAP-Rule" id="MF_00379"/>
    </source>
</evidence>
<keyword evidence="3 7" id="KW-0547">Nucleotide-binding</keyword>
<dbReference type="InterPro" id="IPR005225">
    <property type="entry name" value="Small_GTP-bd"/>
</dbReference>
<dbReference type="InterPro" id="IPR027368">
    <property type="entry name" value="MnmE_dom2"/>
</dbReference>
<comment type="subcellular location">
    <subcellularLocation>
        <location evidence="7">Cytoplasm</location>
    </subcellularLocation>
</comment>
<reference evidence="10 11" key="1">
    <citation type="submission" date="2006-04" db="EMBL/GenBank/DDBJ databases">
        <authorList>
            <person name="Giovannoni S.J."/>
            <person name="Cho J.-C."/>
            <person name="Ferriera S."/>
            <person name="Johnson J."/>
            <person name="Kravitz S."/>
            <person name="Halpern A."/>
            <person name="Remington K."/>
            <person name="Beeson K."/>
            <person name="Tran B."/>
            <person name="Rogers Y.-H."/>
            <person name="Friedman R."/>
            <person name="Venter J.C."/>
        </authorList>
    </citation>
    <scope>NUCLEOTIDE SEQUENCE [LARGE SCALE GENOMIC DNA]</scope>
    <source>
        <strain evidence="10 11">HTCC1002</strain>
    </source>
</reference>
<accession>Q1V1A8</accession>
<keyword evidence="5 7" id="KW-0630">Potassium</keyword>
<dbReference type="PANTHER" id="PTHR42714">
    <property type="entry name" value="TRNA MODIFICATION GTPASE GTPBP3"/>
    <property type="match status" value="1"/>
</dbReference>
<evidence type="ECO:0000256" key="5">
    <source>
        <dbReference type="ARBA" id="ARBA00022958"/>
    </source>
</evidence>
<keyword evidence="7" id="KW-0963">Cytoplasm</keyword>
<evidence type="ECO:0000256" key="1">
    <source>
        <dbReference type="ARBA" id="ARBA00011043"/>
    </source>
</evidence>
<dbReference type="PANTHER" id="PTHR42714:SF2">
    <property type="entry name" value="TRNA MODIFICATION GTPASE GTPBP3, MITOCHONDRIAL"/>
    <property type="match status" value="1"/>
</dbReference>
<feature type="binding site" evidence="7">
    <location>
        <position position="243"/>
    </location>
    <ligand>
        <name>K(+)</name>
        <dbReference type="ChEBI" id="CHEBI:29103"/>
    </ligand>
</feature>
<evidence type="ECO:0000259" key="9">
    <source>
        <dbReference type="PROSITE" id="PS51709"/>
    </source>
</evidence>
<feature type="binding site" evidence="7">
    <location>
        <position position="443"/>
    </location>
    <ligand>
        <name>(6S)-5-formyl-5,6,7,8-tetrahydrofolate</name>
        <dbReference type="ChEBI" id="CHEBI:57457"/>
    </ligand>
</feature>
<feature type="binding site" evidence="7">
    <location>
        <begin position="243"/>
        <end position="249"/>
    </location>
    <ligand>
        <name>GTP</name>
        <dbReference type="ChEBI" id="CHEBI:37565"/>
    </ligand>
</feature>
<organism evidence="10 11">
    <name type="scientific">Pelagibacter ubique (strain HTCC1002)</name>
    <dbReference type="NCBI Taxonomy" id="314261"/>
    <lineage>
        <taxon>Bacteria</taxon>
        <taxon>Pseudomonadati</taxon>
        <taxon>Pseudomonadota</taxon>
        <taxon>Alphaproteobacteria</taxon>
        <taxon>Candidatus Pelagibacterales</taxon>
        <taxon>Candidatus Pelagibacteraceae</taxon>
        <taxon>Candidatus Pelagibacter</taxon>
    </lineage>
</organism>
<evidence type="ECO:0000256" key="8">
    <source>
        <dbReference type="RuleBase" id="RU003313"/>
    </source>
</evidence>
<dbReference type="InterPro" id="IPR018948">
    <property type="entry name" value="GTP-bd_TrmE_N"/>
</dbReference>
<dbReference type="InterPro" id="IPR031168">
    <property type="entry name" value="G_TrmE"/>
</dbReference>
<dbReference type="NCBIfam" id="TIGR00231">
    <property type="entry name" value="small_GTP"/>
    <property type="match status" value="1"/>
</dbReference>
<dbReference type="GO" id="GO:0046872">
    <property type="term" value="F:metal ion binding"/>
    <property type="evidence" value="ECO:0007669"/>
    <property type="project" value="UniProtKB-KW"/>
</dbReference>
<dbReference type="InterPro" id="IPR027266">
    <property type="entry name" value="TrmE/GcvT-like"/>
</dbReference>
<evidence type="ECO:0000256" key="2">
    <source>
        <dbReference type="ARBA" id="ARBA00022694"/>
    </source>
</evidence>
<feature type="binding site" evidence="7">
    <location>
        <position position="19"/>
    </location>
    <ligand>
        <name>(6S)-5-formyl-5,6,7,8-tetrahydrofolate</name>
        <dbReference type="ChEBI" id="CHEBI:57457"/>
    </ligand>
</feature>
<dbReference type="GO" id="GO:0005737">
    <property type="term" value="C:cytoplasm"/>
    <property type="evidence" value="ECO:0007669"/>
    <property type="project" value="UniProtKB-SubCell"/>
</dbReference>
<dbReference type="Gene3D" id="1.20.120.430">
    <property type="entry name" value="tRNA modification GTPase MnmE domain 2"/>
    <property type="match status" value="1"/>
</dbReference>
<evidence type="ECO:0000256" key="6">
    <source>
        <dbReference type="ARBA" id="ARBA00023134"/>
    </source>
</evidence>
<dbReference type="Gene3D" id="3.40.50.300">
    <property type="entry name" value="P-loop containing nucleotide triphosphate hydrolases"/>
    <property type="match status" value="1"/>
</dbReference>
<dbReference type="RefSeq" id="WP_006997557.1">
    <property type="nucleotide sequence ID" value="NZ_CH724130.1"/>
</dbReference>
<dbReference type="InterPro" id="IPR006073">
    <property type="entry name" value="GTP-bd"/>
</dbReference>
<feature type="domain" description="TrmE-type G" evidence="9">
    <location>
        <begin position="214"/>
        <end position="366"/>
    </location>
</feature>
<evidence type="ECO:0000313" key="10">
    <source>
        <dbReference type="EMBL" id="EAS84970.1"/>
    </source>
</evidence>
<evidence type="ECO:0000313" key="11">
    <source>
        <dbReference type="Proteomes" id="UP000005306"/>
    </source>
</evidence>
<dbReference type="EC" id="3.6.-.-" evidence="7"/>
<proteinExistence type="inferred from homology"/>
<dbReference type="SUPFAM" id="SSF52540">
    <property type="entry name" value="P-loop containing nucleoside triphosphate hydrolases"/>
    <property type="match status" value="1"/>
</dbReference>
<dbReference type="SUPFAM" id="SSF116878">
    <property type="entry name" value="TrmE connector domain"/>
    <property type="match status" value="1"/>
</dbReference>
<comment type="caution">
    <text evidence="7">Lacks conserved residue(s) required for the propagation of feature annotation.</text>
</comment>
<feature type="binding site" evidence="7">
    <location>
        <position position="228"/>
    </location>
    <ligand>
        <name>Mg(2+)</name>
        <dbReference type="ChEBI" id="CHEBI:18420"/>
    </ligand>
</feature>
<name>Q1V1A8_PELU1</name>
<comment type="similarity">
    <text evidence="1 7 8">Belongs to the TRAFAC class TrmE-Era-EngA-EngB-Septin-like GTPase superfamily. TrmE GTPase family.</text>
</comment>
<dbReference type="InterPro" id="IPR004520">
    <property type="entry name" value="GTPase_MnmE"/>
</dbReference>
<feature type="binding site" evidence="7">
    <location>
        <position position="248"/>
    </location>
    <ligand>
        <name>K(+)</name>
        <dbReference type="ChEBI" id="CHEBI:29103"/>
    </ligand>
</feature>
<dbReference type="NCBIfam" id="TIGR00450">
    <property type="entry name" value="mnmE_trmE_thdF"/>
    <property type="match status" value="1"/>
</dbReference>
<evidence type="ECO:0000256" key="4">
    <source>
        <dbReference type="ARBA" id="ARBA00022801"/>
    </source>
</evidence>
<feature type="binding site" evidence="7">
    <location>
        <begin position="224"/>
        <end position="229"/>
    </location>
    <ligand>
        <name>GTP</name>
        <dbReference type="ChEBI" id="CHEBI:37565"/>
    </ligand>
</feature>
<dbReference type="CDD" id="cd04164">
    <property type="entry name" value="trmE"/>
    <property type="match status" value="1"/>
</dbReference>
<feature type="binding site" evidence="7">
    <location>
        <begin position="268"/>
        <end position="271"/>
    </location>
    <ligand>
        <name>GTP</name>
        <dbReference type="ChEBI" id="CHEBI:37565"/>
    </ligand>
</feature>
<sequence>MTIYALSTGPGISGIAIVRVSGEDTKKIIKLLTNAELPKPRVATLRKINKINTSELIDEGIILWFPGPESYTGEDMAEFHIHGSKAVIDALHHSISKIENCRLADPGEFTKLAFQNGKINLLKAESIADLISAETEIQRQQAIKIMNGNSADKFNELREKLLKILSHVEAKIDFPDEDLSEDILKNIKKISNEVILNIKKILDDQKVGERIREGFKIAIIGPTNAGKSSLLNHLSNRDAAIVSEIAGTTRDVIEIHLNIDGYPVVVSDTAGIRDSKNEIEKKGIKLALDKAENADLKLIVIDAKNIDFKGVLKELMDESAILVVNKSDLLKEDLNFEIKNYEHVLISVKNNLNVEGLILKIKNKLKNKFITNEDILITRARHRQHLEQSLNYLKNFEEKNEAEDFDKAAEDLRLATRHLGMIVGKVDVEEILGSIFNDFCIGK</sequence>
<dbReference type="Pfam" id="PF10396">
    <property type="entry name" value="TrmE_N"/>
    <property type="match status" value="1"/>
</dbReference>
<feature type="binding site" evidence="7">
    <location>
        <position position="224"/>
    </location>
    <ligand>
        <name>K(+)</name>
        <dbReference type="ChEBI" id="CHEBI:29103"/>
    </ligand>
</feature>
<dbReference type="GO" id="GO:0002098">
    <property type="term" value="P:tRNA wobble uridine modification"/>
    <property type="evidence" value="ECO:0007669"/>
    <property type="project" value="TreeGrafter"/>
</dbReference>
<dbReference type="GO" id="GO:0003924">
    <property type="term" value="F:GTPase activity"/>
    <property type="evidence" value="ECO:0007669"/>
    <property type="project" value="UniProtKB-UniRule"/>
</dbReference>
<keyword evidence="7" id="KW-0460">Magnesium</keyword>
<comment type="cofactor">
    <cofactor evidence="7">
        <name>K(+)</name>
        <dbReference type="ChEBI" id="CHEBI:29103"/>
    </cofactor>
    <text evidence="7">Binds 1 potassium ion per subunit.</text>
</comment>
<feature type="binding site" evidence="7">
    <location>
        <position position="118"/>
    </location>
    <ligand>
        <name>(6S)-5-formyl-5,6,7,8-tetrahydrofolate</name>
        <dbReference type="ChEBI" id="CHEBI:57457"/>
    </ligand>
</feature>
<protein>
    <recommendedName>
        <fullName evidence="7">tRNA modification GTPase MnmE</fullName>
        <ecNumber evidence="7">3.6.-.-</ecNumber>
    </recommendedName>
</protein>
<keyword evidence="4 7" id="KW-0378">Hydrolase</keyword>
<dbReference type="NCBIfam" id="NF003661">
    <property type="entry name" value="PRK05291.1-3"/>
    <property type="match status" value="1"/>
</dbReference>
<dbReference type="Pfam" id="PF01926">
    <property type="entry name" value="MMR_HSR1"/>
    <property type="match status" value="1"/>
</dbReference>
<evidence type="ECO:0000256" key="3">
    <source>
        <dbReference type="ARBA" id="ARBA00022741"/>
    </source>
</evidence>
<dbReference type="InterPro" id="IPR025867">
    <property type="entry name" value="MnmE_helical"/>
</dbReference>
<keyword evidence="2 7" id="KW-0819">tRNA processing</keyword>
<dbReference type="EMBL" id="AAPV01000001">
    <property type="protein sequence ID" value="EAS84970.1"/>
    <property type="molecule type" value="Genomic_DNA"/>
</dbReference>
<dbReference type="InterPro" id="IPR027417">
    <property type="entry name" value="P-loop_NTPase"/>
</dbReference>
<dbReference type="GO" id="GO:0030488">
    <property type="term" value="P:tRNA methylation"/>
    <property type="evidence" value="ECO:0007669"/>
    <property type="project" value="TreeGrafter"/>
</dbReference>
<feature type="binding site" evidence="7">
    <location>
        <position position="245"/>
    </location>
    <ligand>
        <name>K(+)</name>
        <dbReference type="ChEBI" id="CHEBI:29103"/>
    </ligand>
</feature>